<gene>
    <name evidence="3" type="ORF">PFL1_02804</name>
</gene>
<protein>
    <submittedName>
        <fullName evidence="3">Uncharacterized protein</fullName>
    </submittedName>
</protein>
<dbReference type="KEGG" id="pfp:PFL1_02804"/>
<keyword evidence="2" id="KW-0732">Signal</keyword>
<evidence type="ECO:0000256" key="1">
    <source>
        <dbReference type="SAM" id="MobiDB-lite"/>
    </source>
</evidence>
<feature type="region of interest" description="Disordered" evidence="1">
    <location>
        <begin position="154"/>
        <end position="179"/>
    </location>
</feature>
<feature type="chain" id="PRO_5001599920" evidence="2">
    <location>
        <begin position="26"/>
        <end position="292"/>
    </location>
</feature>
<dbReference type="Proteomes" id="UP000053664">
    <property type="component" value="Unassembled WGS sequence"/>
</dbReference>
<proteinExistence type="predicted"/>
<sequence>MRTFTDSRTGTVAALVALLSSQAQAAPLSARQLDMGLDMGVNLAPSLDKILTLPDLALPTPTLPSLPPLPSLPLDAIPGASDVANLIPNLLPTPTPAPTPVVAATSSDDHQLLDPSDPAASLTSVMQKLMAAALAVLPTNLDFFHNTPLSPAPAPAPAAGAPVVENLTPTPASSSGPPLPVSPPFEAAKVSPADAVPAPPALPGLPTDIPQAMDIVTSIIGGVTSVLTLPSLPLPTPTGLGLHLPQINIPGIMGDQSTGPCVKDDRGNEVGFCTPGQLLPSVKDHEQLGVNV</sequence>
<dbReference type="EMBL" id="KE361630">
    <property type="protein sequence ID" value="EPQ29585.1"/>
    <property type="molecule type" value="Genomic_DNA"/>
</dbReference>
<dbReference type="AlphaFoldDB" id="A0A061HC30"/>
<accession>A0A061HC30</accession>
<organism evidence="3 4">
    <name type="scientific">Pseudozyma flocculosa PF-1</name>
    <dbReference type="NCBI Taxonomy" id="1277687"/>
    <lineage>
        <taxon>Eukaryota</taxon>
        <taxon>Fungi</taxon>
        <taxon>Dikarya</taxon>
        <taxon>Basidiomycota</taxon>
        <taxon>Ustilaginomycotina</taxon>
        <taxon>Ustilaginomycetes</taxon>
        <taxon>Ustilaginales</taxon>
        <taxon>Ustilaginaceae</taxon>
        <taxon>Pseudozyma</taxon>
    </lineage>
</organism>
<reference evidence="3 4" key="1">
    <citation type="journal article" date="2013" name="Plant Cell">
        <title>The transition from a phytopathogenic smut ancestor to an anamorphic biocontrol agent deciphered by comparative whole-genome analysis.</title>
        <authorList>
            <person name="Lefebvre F."/>
            <person name="Joly D.L."/>
            <person name="Labbe C."/>
            <person name="Teichmann B."/>
            <person name="Linning R."/>
            <person name="Belzile F."/>
            <person name="Bakkeren G."/>
            <person name="Belanger R.R."/>
        </authorList>
    </citation>
    <scope>NUCLEOTIDE SEQUENCE [LARGE SCALE GENOMIC DNA]</scope>
    <source>
        <strain evidence="3 4">PF-1</strain>
    </source>
</reference>
<evidence type="ECO:0000313" key="3">
    <source>
        <dbReference type="EMBL" id="EPQ29585.1"/>
    </source>
</evidence>
<feature type="signal peptide" evidence="2">
    <location>
        <begin position="1"/>
        <end position="25"/>
    </location>
</feature>
<evidence type="ECO:0000313" key="4">
    <source>
        <dbReference type="Proteomes" id="UP000053664"/>
    </source>
</evidence>
<dbReference type="RefSeq" id="XP_007878509.1">
    <property type="nucleotide sequence ID" value="XM_007880318.1"/>
</dbReference>
<evidence type="ECO:0000256" key="2">
    <source>
        <dbReference type="SAM" id="SignalP"/>
    </source>
</evidence>
<name>A0A061HC30_9BASI</name>
<dbReference type="HOGENOM" id="CLU_1005184_0_0_1"/>
<dbReference type="GeneID" id="19316918"/>